<dbReference type="AlphaFoldDB" id="A0A813JGR9"/>
<comment type="caution">
    <text evidence="1">The sequence shown here is derived from an EMBL/GenBank/DDBJ whole genome shotgun (WGS) entry which is preliminary data.</text>
</comment>
<dbReference type="EMBL" id="CAJNNW010024886">
    <property type="protein sequence ID" value="CAE8674700.1"/>
    <property type="molecule type" value="Genomic_DNA"/>
</dbReference>
<gene>
    <name evidence="1" type="ORF">PGLA2088_LOCUS19069</name>
</gene>
<proteinExistence type="predicted"/>
<reference evidence="1" key="1">
    <citation type="submission" date="2021-02" db="EMBL/GenBank/DDBJ databases">
        <authorList>
            <person name="Dougan E. K."/>
            <person name="Rhodes N."/>
            <person name="Thang M."/>
            <person name="Chan C."/>
        </authorList>
    </citation>
    <scope>NUCLEOTIDE SEQUENCE</scope>
</reference>
<evidence type="ECO:0000313" key="1">
    <source>
        <dbReference type="EMBL" id="CAE8674700.1"/>
    </source>
</evidence>
<name>A0A813JGR9_POLGL</name>
<accession>A0A813JGR9</accession>
<sequence length="220" mass="23171">ALVPKEVMISTLESGVADLRGHSALAPELSHECGLGKLSIQLMTMSTIEDPSALAELFAGVEQLSAPVLTMLLDVPWLALAQSGWPIFGLLSQINVRKGQVPGLLNDDAIDGMQDPRTKQFLLELMAGLDAKEGIDGVAVQRAAGNFMDAGVAGSPLGLLTAMAAQASVAPDAQERVELLNLLQKGFKNIIGSGQVLDVALSTKWPLWGLIHMAIDMLAP</sequence>
<feature type="non-terminal residue" evidence="1">
    <location>
        <position position="1"/>
    </location>
</feature>
<evidence type="ECO:0000313" key="2">
    <source>
        <dbReference type="Proteomes" id="UP000626109"/>
    </source>
</evidence>
<organism evidence="1 2">
    <name type="scientific">Polarella glacialis</name>
    <name type="common">Dinoflagellate</name>
    <dbReference type="NCBI Taxonomy" id="89957"/>
    <lineage>
        <taxon>Eukaryota</taxon>
        <taxon>Sar</taxon>
        <taxon>Alveolata</taxon>
        <taxon>Dinophyceae</taxon>
        <taxon>Suessiales</taxon>
        <taxon>Suessiaceae</taxon>
        <taxon>Polarella</taxon>
    </lineage>
</organism>
<dbReference type="Proteomes" id="UP000626109">
    <property type="component" value="Unassembled WGS sequence"/>
</dbReference>
<protein>
    <submittedName>
        <fullName evidence="1">Uncharacterized protein</fullName>
    </submittedName>
</protein>